<comment type="caution">
    <text evidence="2">The sequence shown here is derived from an EMBL/GenBank/DDBJ whole genome shotgun (WGS) entry which is preliminary data.</text>
</comment>
<dbReference type="InterPro" id="IPR000073">
    <property type="entry name" value="AB_hydrolase_1"/>
</dbReference>
<reference evidence="3" key="1">
    <citation type="journal article" date="2019" name="Int. J. Syst. Evol. Microbiol.">
        <title>The Global Catalogue of Microorganisms (GCM) 10K type strain sequencing project: providing services to taxonomists for standard genome sequencing and annotation.</title>
        <authorList>
            <consortium name="The Broad Institute Genomics Platform"/>
            <consortium name="The Broad Institute Genome Sequencing Center for Infectious Disease"/>
            <person name="Wu L."/>
            <person name="Ma J."/>
        </authorList>
    </citation>
    <scope>NUCLEOTIDE SEQUENCE [LARGE SCALE GENOMIC DNA]</scope>
    <source>
        <strain evidence="3">TISTR 1511</strain>
    </source>
</reference>
<accession>A0ABW5RGE1</accession>
<gene>
    <name evidence="2" type="ORF">ACFSUQ_02380</name>
</gene>
<dbReference type="GO" id="GO:0016787">
    <property type="term" value="F:hydrolase activity"/>
    <property type="evidence" value="ECO:0007669"/>
    <property type="project" value="UniProtKB-KW"/>
</dbReference>
<evidence type="ECO:0000313" key="2">
    <source>
        <dbReference type="EMBL" id="MFD2674147.1"/>
    </source>
</evidence>
<dbReference type="PANTHER" id="PTHR43433">
    <property type="entry name" value="HYDROLASE, ALPHA/BETA FOLD FAMILY PROTEIN"/>
    <property type="match status" value="1"/>
</dbReference>
<dbReference type="Gene3D" id="3.40.50.1820">
    <property type="entry name" value="alpha/beta hydrolase"/>
    <property type="match status" value="1"/>
</dbReference>
<organism evidence="2 3">
    <name type="scientific">Gulosibacter bifidus</name>
    <dbReference type="NCBI Taxonomy" id="272239"/>
    <lineage>
        <taxon>Bacteria</taxon>
        <taxon>Bacillati</taxon>
        <taxon>Actinomycetota</taxon>
        <taxon>Actinomycetes</taxon>
        <taxon>Micrococcales</taxon>
        <taxon>Microbacteriaceae</taxon>
        <taxon>Gulosibacter</taxon>
    </lineage>
</organism>
<dbReference type="InterPro" id="IPR050471">
    <property type="entry name" value="AB_hydrolase"/>
</dbReference>
<dbReference type="SUPFAM" id="SSF53474">
    <property type="entry name" value="alpha/beta-Hydrolases"/>
    <property type="match status" value="1"/>
</dbReference>
<dbReference type="Proteomes" id="UP001597453">
    <property type="component" value="Unassembled WGS sequence"/>
</dbReference>
<dbReference type="RefSeq" id="WP_066058745.1">
    <property type="nucleotide sequence ID" value="NZ_JBHUNF010000001.1"/>
</dbReference>
<feature type="domain" description="AB hydrolase-1" evidence="1">
    <location>
        <begin position="44"/>
        <end position="278"/>
    </location>
</feature>
<dbReference type="PRINTS" id="PR00111">
    <property type="entry name" value="ABHYDROLASE"/>
</dbReference>
<dbReference type="EMBL" id="JBHUNF010000001">
    <property type="protein sequence ID" value="MFD2674147.1"/>
    <property type="molecule type" value="Genomic_DNA"/>
</dbReference>
<evidence type="ECO:0000313" key="3">
    <source>
        <dbReference type="Proteomes" id="UP001597453"/>
    </source>
</evidence>
<keyword evidence="3" id="KW-1185">Reference proteome</keyword>
<sequence length="300" mass="32702">MAEPVRAEIPHNSPQYQPLRTGTFRVSAGRWLQWAEFGREDGIPVVSFHGAPGSRGEAAMYGPAAHHLGANVLAVSRPGFGKSTPQRRRQIGDFIDDVLEILDARGIDKFGVSGYSAGGPYALAAAARVPDRVVAVNLIAPVAPPAMTGRLPGQNVPFMLGRVLDSQFAKHLPKAHRRLHRFSDAATRELGLPDVSGAAFLESVRAAFTHGPRTVITDWRLTFGAWDFDTSELTNCTIVIWQGKRDLSVPWRGTARLALQLPGARLNLDAKANHFSIFTCHADESIATLVNAYRIQERAQ</sequence>
<evidence type="ECO:0000259" key="1">
    <source>
        <dbReference type="Pfam" id="PF00561"/>
    </source>
</evidence>
<name>A0ABW5RGE1_9MICO</name>
<dbReference type="Pfam" id="PF00561">
    <property type="entry name" value="Abhydrolase_1"/>
    <property type="match status" value="1"/>
</dbReference>
<proteinExistence type="predicted"/>
<dbReference type="InterPro" id="IPR029058">
    <property type="entry name" value="AB_hydrolase_fold"/>
</dbReference>
<keyword evidence="2" id="KW-0378">Hydrolase</keyword>
<dbReference type="PANTHER" id="PTHR43433:SF10">
    <property type="entry name" value="AB HYDROLASE-1 DOMAIN-CONTAINING PROTEIN"/>
    <property type="match status" value="1"/>
</dbReference>
<protein>
    <submittedName>
        <fullName evidence="2">Alpha/beta fold hydrolase</fullName>
    </submittedName>
</protein>